<feature type="transmembrane region" description="Helical" evidence="14">
    <location>
        <begin position="146"/>
        <end position="166"/>
    </location>
</feature>
<keyword evidence="5 14" id="KW-0444">Lipid biosynthesis</keyword>
<keyword evidence="16" id="KW-1185">Reference proteome</keyword>
<evidence type="ECO:0000256" key="3">
    <source>
        <dbReference type="ARBA" id="ARBA00007811"/>
    </source>
</evidence>
<evidence type="ECO:0000256" key="5">
    <source>
        <dbReference type="ARBA" id="ARBA00022516"/>
    </source>
</evidence>
<evidence type="ECO:0000313" key="15">
    <source>
        <dbReference type="EMBL" id="CAG9835242.1"/>
    </source>
</evidence>
<evidence type="ECO:0000313" key="16">
    <source>
        <dbReference type="Proteomes" id="UP001153709"/>
    </source>
</evidence>
<evidence type="ECO:0000256" key="13">
    <source>
        <dbReference type="ARBA" id="ARBA00036671"/>
    </source>
</evidence>
<dbReference type="Proteomes" id="UP001153709">
    <property type="component" value="Chromosome 5"/>
</dbReference>
<dbReference type="GO" id="GO:0030497">
    <property type="term" value="P:fatty acid elongation"/>
    <property type="evidence" value="ECO:0007669"/>
    <property type="project" value="TreeGrafter"/>
</dbReference>
<keyword evidence="6 14" id="KW-0812">Transmembrane</keyword>
<evidence type="ECO:0000256" key="11">
    <source>
        <dbReference type="ARBA" id="ARBA00023160"/>
    </source>
</evidence>
<dbReference type="GO" id="GO:0042761">
    <property type="term" value="P:very long-chain fatty acid biosynthetic process"/>
    <property type="evidence" value="ECO:0007669"/>
    <property type="project" value="TreeGrafter"/>
</dbReference>
<comment type="function">
    <text evidence="14">Catalyzes the third of the four reactions of the long-chain fatty acids elongation cycle. This endoplasmic reticulum-bound enzymatic process, allows the addition of two carbons to the chain of long- and very long-chain fatty acids/VLCFAs per cycle. This enzyme catalyzes the dehydration of the 3-hydroxyacyl-CoA intermediate into trans-2,3-enoyl-CoA, within each cycle of fatty acid elongation. Thereby, it participates to the production of VLCFAs of different chain lengths that are involved in multiple biological processes as precursors of membrane lipids and lipid mediators.</text>
</comment>
<organism evidence="15 16">
    <name type="scientific">Diabrotica balteata</name>
    <name type="common">Banded cucumber beetle</name>
    <dbReference type="NCBI Taxonomy" id="107213"/>
    <lineage>
        <taxon>Eukaryota</taxon>
        <taxon>Metazoa</taxon>
        <taxon>Ecdysozoa</taxon>
        <taxon>Arthropoda</taxon>
        <taxon>Hexapoda</taxon>
        <taxon>Insecta</taxon>
        <taxon>Pterygota</taxon>
        <taxon>Neoptera</taxon>
        <taxon>Endopterygota</taxon>
        <taxon>Coleoptera</taxon>
        <taxon>Polyphaga</taxon>
        <taxon>Cucujiformia</taxon>
        <taxon>Chrysomeloidea</taxon>
        <taxon>Chrysomelidae</taxon>
        <taxon>Galerucinae</taxon>
        <taxon>Diabroticina</taxon>
        <taxon>Diabroticites</taxon>
        <taxon>Diabrotica</taxon>
    </lineage>
</organism>
<evidence type="ECO:0000256" key="1">
    <source>
        <dbReference type="ARBA" id="ARBA00004141"/>
    </source>
</evidence>
<reference evidence="15" key="1">
    <citation type="submission" date="2022-01" db="EMBL/GenBank/DDBJ databases">
        <authorList>
            <person name="King R."/>
        </authorList>
    </citation>
    <scope>NUCLEOTIDE SEQUENCE</scope>
</reference>
<evidence type="ECO:0000256" key="10">
    <source>
        <dbReference type="ARBA" id="ARBA00023136"/>
    </source>
</evidence>
<name>A0A9N9XGF3_DIABA</name>
<evidence type="ECO:0000256" key="14">
    <source>
        <dbReference type="RuleBase" id="RU363109"/>
    </source>
</evidence>
<comment type="similarity">
    <text evidence="3 14">Belongs to the very long-chain fatty acids dehydratase HACD family.</text>
</comment>
<comment type="catalytic activity">
    <reaction evidence="13 14">
        <text>a very-long-chain (3R)-3-hydroxyacyl-CoA = a very-long-chain (2E)-enoyl-CoA + H2O</text>
        <dbReference type="Rhea" id="RHEA:45812"/>
        <dbReference type="ChEBI" id="CHEBI:15377"/>
        <dbReference type="ChEBI" id="CHEBI:83728"/>
        <dbReference type="ChEBI" id="CHEBI:85440"/>
        <dbReference type="EC" id="4.2.1.134"/>
    </reaction>
</comment>
<dbReference type="PANTHER" id="PTHR11035">
    <property type="entry name" value="VERY-LONG-CHAIN (3R)-3-HYDROXYACYL-COA DEHYDRATASE"/>
    <property type="match status" value="1"/>
</dbReference>
<evidence type="ECO:0000256" key="12">
    <source>
        <dbReference type="ARBA" id="ARBA00023239"/>
    </source>
</evidence>
<evidence type="ECO:0000256" key="6">
    <source>
        <dbReference type="ARBA" id="ARBA00022692"/>
    </source>
</evidence>
<evidence type="ECO:0000256" key="8">
    <source>
        <dbReference type="ARBA" id="ARBA00022989"/>
    </source>
</evidence>
<dbReference type="GO" id="GO:0102158">
    <property type="term" value="F:very-long-chain (3R)-3-hydroxyacyl-CoA dehydratase activity"/>
    <property type="evidence" value="ECO:0007669"/>
    <property type="project" value="UniProtKB-EC"/>
</dbReference>
<dbReference type="AlphaFoldDB" id="A0A9N9XGF3"/>
<proteinExistence type="inferred from homology"/>
<dbReference type="EC" id="4.2.1.134" evidence="4 14"/>
<keyword evidence="8 14" id="KW-1133">Transmembrane helix</keyword>
<dbReference type="PANTHER" id="PTHR11035:SF3">
    <property type="entry name" value="VERY-LONG-CHAIN (3R)-3-HYDROXYACYL-COA DEHYDRATASE"/>
    <property type="match status" value="1"/>
</dbReference>
<comment type="caution">
    <text evidence="14">Lacks conserved residue(s) required for the propagation of feature annotation.</text>
</comment>
<keyword evidence="9 14" id="KW-0443">Lipid metabolism</keyword>
<keyword evidence="10 14" id="KW-0472">Membrane</keyword>
<keyword evidence="12 14" id="KW-0456">Lyase</keyword>
<protein>
    <recommendedName>
        <fullName evidence="4 14">Very-long-chain (3R)-3-hydroxyacyl-CoA dehydratase</fullName>
        <ecNumber evidence="4 14">4.2.1.134</ecNumber>
    </recommendedName>
</protein>
<comment type="subcellular location">
    <subcellularLocation>
        <location evidence="14">Endoplasmic reticulum membrane</location>
        <topology evidence="14">Multi-pass membrane protein</topology>
    </subcellularLocation>
    <subcellularLocation>
        <location evidence="1">Membrane</location>
        <topology evidence="1">Multi-pass membrane protein</topology>
    </subcellularLocation>
</comment>
<feature type="transmembrane region" description="Helical" evidence="14">
    <location>
        <begin position="186"/>
        <end position="208"/>
    </location>
</feature>
<feature type="transmembrane region" description="Helical" evidence="14">
    <location>
        <begin position="82"/>
        <end position="101"/>
    </location>
</feature>
<keyword evidence="11 14" id="KW-0275">Fatty acid biosynthesis</keyword>
<dbReference type="GO" id="GO:0005789">
    <property type="term" value="C:endoplasmic reticulum membrane"/>
    <property type="evidence" value="ECO:0007669"/>
    <property type="project" value="UniProtKB-SubCell"/>
</dbReference>
<evidence type="ECO:0000256" key="4">
    <source>
        <dbReference type="ARBA" id="ARBA00013122"/>
    </source>
</evidence>
<dbReference type="EMBL" id="OU898280">
    <property type="protein sequence ID" value="CAG9835242.1"/>
    <property type="molecule type" value="Genomic_DNA"/>
</dbReference>
<evidence type="ECO:0000256" key="2">
    <source>
        <dbReference type="ARBA" id="ARBA00005194"/>
    </source>
</evidence>
<evidence type="ECO:0000256" key="9">
    <source>
        <dbReference type="ARBA" id="ARBA00023098"/>
    </source>
</evidence>
<dbReference type="Pfam" id="PF04387">
    <property type="entry name" value="PTPLA"/>
    <property type="match status" value="1"/>
</dbReference>
<evidence type="ECO:0000256" key="7">
    <source>
        <dbReference type="ARBA" id="ARBA00022832"/>
    </source>
</evidence>
<gene>
    <name evidence="15" type="ORF">DIABBA_LOCUS8457</name>
</gene>
<sequence length="225" mass="25586">MAKESRSKKGNGAVTTYLILYNGLQTLGWSYLLFQVIIYYLFGSTKSLYDTVQWTVNIFQNLAVLEVLHAAIGIVKSNPIITAVQVASRVVVVIGVLIATQAPRDSIGLTLCLLAWSITEIIRYSMYALSLVNAVPYFLTWLRYSLFVVLYPIGITGELLCLYWAQKEVAENNLYSITMPNVFNVIFNYQHVLIFTMLLYIPFFPQLYGHMFTQRKKVLGGKKKE</sequence>
<feature type="transmembrane region" description="Helical" evidence="14">
    <location>
        <begin position="20"/>
        <end position="42"/>
    </location>
</feature>
<dbReference type="OrthoDB" id="46988at2759"/>
<comment type="pathway">
    <text evidence="2 14">Lipid metabolism; fatty acid biosynthesis.</text>
</comment>
<dbReference type="GO" id="GO:0030148">
    <property type="term" value="P:sphingolipid biosynthetic process"/>
    <property type="evidence" value="ECO:0007669"/>
    <property type="project" value="TreeGrafter"/>
</dbReference>
<keyword evidence="7 14" id="KW-0276">Fatty acid metabolism</keyword>
<dbReference type="InterPro" id="IPR007482">
    <property type="entry name" value="Tyr_Pase-like_PTPLA"/>
</dbReference>
<accession>A0A9N9XGF3</accession>
<keyword evidence="14" id="KW-0256">Endoplasmic reticulum</keyword>